<dbReference type="SUPFAM" id="SSF51011">
    <property type="entry name" value="Glycosyl hydrolase domain"/>
    <property type="match status" value="1"/>
</dbReference>
<keyword evidence="6" id="KW-0325">Glycoprotein</keyword>
<evidence type="ECO:0000256" key="7">
    <source>
        <dbReference type="ARBA" id="ARBA00023295"/>
    </source>
</evidence>
<dbReference type="InterPro" id="IPR013780">
    <property type="entry name" value="Glyco_hydro_b"/>
</dbReference>
<dbReference type="SUPFAM" id="SSF74650">
    <property type="entry name" value="Galactose mutarotase-like"/>
    <property type="match status" value="1"/>
</dbReference>
<evidence type="ECO:0000256" key="1">
    <source>
        <dbReference type="ARBA" id="ARBA00001657"/>
    </source>
</evidence>
<dbReference type="InterPro" id="IPR048395">
    <property type="entry name" value="Glyco_hydro_31_C"/>
</dbReference>
<evidence type="ECO:0000256" key="2">
    <source>
        <dbReference type="ARBA" id="ARBA00007806"/>
    </source>
</evidence>
<keyword evidence="5 8" id="KW-0378">Hydrolase</keyword>
<dbReference type="GeneID" id="63754200"/>
<dbReference type="InterPro" id="IPR011013">
    <property type="entry name" value="Gal_mutarotase_sf_dom"/>
</dbReference>
<dbReference type="CDD" id="cd14752">
    <property type="entry name" value="GH31_N"/>
    <property type="match status" value="1"/>
</dbReference>
<evidence type="ECO:0000313" key="13">
    <source>
        <dbReference type="Proteomes" id="UP000184383"/>
    </source>
</evidence>
<evidence type="ECO:0000256" key="6">
    <source>
        <dbReference type="ARBA" id="ARBA00023180"/>
    </source>
</evidence>
<proteinExistence type="inferred from homology"/>
<dbReference type="InterPro" id="IPR017853">
    <property type="entry name" value="GH"/>
</dbReference>
<dbReference type="Pfam" id="PF01055">
    <property type="entry name" value="Glyco_hydro_31_2nd"/>
    <property type="match status" value="1"/>
</dbReference>
<dbReference type="RefSeq" id="XP_040693176.1">
    <property type="nucleotide sequence ID" value="XM_040838352.1"/>
</dbReference>
<evidence type="ECO:0000313" key="12">
    <source>
        <dbReference type="EMBL" id="OJJ39500.1"/>
    </source>
</evidence>
<comment type="similarity">
    <text evidence="2 8">Belongs to the glycosyl hydrolase 31 family.</text>
</comment>
<keyword evidence="4 9" id="KW-0732">Signal</keyword>
<dbReference type="FunFam" id="3.20.20.80:FF:000138">
    <property type="entry name" value="Putative alpha-glucosidase AgdA"/>
    <property type="match status" value="1"/>
</dbReference>
<dbReference type="GO" id="GO:0030246">
    <property type="term" value="F:carbohydrate binding"/>
    <property type="evidence" value="ECO:0007669"/>
    <property type="project" value="InterPro"/>
</dbReference>
<dbReference type="EMBL" id="KV878210">
    <property type="protein sequence ID" value="OJJ39500.1"/>
    <property type="molecule type" value="Genomic_DNA"/>
</dbReference>
<keyword evidence="13" id="KW-1185">Reference proteome</keyword>
<dbReference type="Gene3D" id="2.60.40.1180">
    <property type="entry name" value="Golgi alpha-mannosidase II"/>
    <property type="match status" value="2"/>
</dbReference>
<dbReference type="CDD" id="cd06602">
    <property type="entry name" value="GH31_MGAM_SI_GAA"/>
    <property type="match status" value="1"/>
</dbReference>
<feature type="domain" description="Glycoside hydrolase family 31 TIM barrel" evidence="10">
    <location>
        <begin position="329"/>
        <end position="752"/>
    </location>
</feature>
<feature type="signal peptide" evidence="9">
    <location>
        <begin position="1"/>
        <end position="23"/>
    </location>
</feature>
<feature type="chain" id="PRO_5013245264" description="alpha-glucosidase" evidence="9">
    <location>
        <begin position="24"/>
        <end position="945"/>
    </location>
</feature>
<dbReference type="GO" id="GO:0005975">
    <property type="term" value="P:carbohydrate metabolic process"/>
    <property type="evidence" value="ECO:0007669"/>
    <property type="project" value="InterPro"/>
</dbReference>
<dbReference type="Pfam" id="PF21365">
    <property type="entry name" value="Glyco_hydro_31_3rd"/>
    <property type="match status" value="1"/>
</dbReference>
<evidence type="ECO:0000256" key="9">
    <source>
        <dbReference type="SAM" id="SignalP"/>
    </source>
</evidence>
<dbReference type="VEuPathDB" id="FungiDB:ASPWEDRAFT_57913"/>
<gene>
    <name evidence="12" type="ORF">ASPWEDRAFT_57913</name>
</gene>
<evidence type="ECO:0000259" key="11">
    <source>
        <dbReference type="Pfam" id="PF21365"/>
    </source>
</evidence>
<accession>A0A1L9RX33</accession>
<dbReference type="OrthoDB" id="5839090at2759"/>
<dbReference type="Proteomes" id="UP000184383">
    <property type="component" value="Unassembled WGS sequence"/>
</dbReference>
<evidence type="ECO:0000259" key="10">
    <source>
        <dbReference type="Pfam" id="PF01055"/>
    </source>
</evidence>
<dbReference type="InterPro" id="IPR000322">
    <property type="entry name" value="Glyco_hydro_31_TIM"/>
</dbReference>
<protein>
    <recommendedName>
        <fullName evidence="3">alpha-glucosidase</fullName>
        <ecNumber evidence="3">3.2.1.20</ecNumber>
    </recommendedName>
</protein>
<organism evidence="12 13">
    <name type="scientific">Aspergillus wentii DTO 134E9</name>
    <dbReference type="NCBI Taxonomy" id="1073089"/>
    <lineage>
        <taxon>Eukaryota</taxon>
        <taxon>Fungi</taxon>
        <taxon>Dikarya</taxon>
        <taxon>Ascomycota</taxon>
        <taxon>Pezizomycotina</taxon>
        <taxon>Eurotiomycetes</taxon>
        <taxon>Eurotiomycetidae</taxon>
        <taxon>Eurotiales</taxon>
        <taxon>Aspergillaceae</taxon>
        <taxon>Aspergillus</taxon>
        <taxon>Aspergillus subgen. Cremei</taxon>
    </lineage>
</organism>
<dbReference type="InterPro" id="IPR030459">
    <property type="entry name" value="Glyco_hydro_31_CS"/>
</dbReference>
<dbReference type="EC" id="3.2.1.20" evidence="3"/>
<dbReference type="AlphaFoldDB" id="A0A1L9RX33"/>
<feature type="domain" description="Glycosyl hydrolase family 31 C-terminal" evidence="11">
    <location>
        <begin position="760"/>
        <end position="849"/>
    </location>
</feature>
<dbReference type="PANTHER" id="PTHR22762:SF133">
    <property type="entry name" value="P-TYPE DOMAIN-CONTAINING PROTEIN"/>
    <property type="match status" value="1"/>
</dbReference>
<keyword evidence="7 8" id="KW-0326">Glycosidase</keyword>
<dbReference type="STRING" id="1073089.A0A1L9RX33"/>
<evidence type="ECO:0000256" key="5">
    <source>
        <dbReference type="ARBA" id="ARBA00022801"/>
    </source>
</evidence>
<evidence type="ECO:0000256" key="3">
    <source>
        <dbReference type="ARBA" id="ARBA00012741"/>
    </source>
</evidence>
<reference evidence="13" key="1">
    <citation type="journal article" date="2017" name="Genome Biol.">
        <title>Comparative genomics reveals high biological diversity and specific adaptations in the industrially and medically important fungal genus Aspergillus.</title>
        <authorList>
            <person name="de Vries R.P."/>
            <person name="Riley R."/>
            <person name="Wiebenga A."/>
            <person name="Aguilar-Osorio G."/>
            <person name="Amillis S."/>
            <person name="Uchima C.A."/>
            <person name="Anderluh G."/>
            <person name="Asadollahi M."/>
            <person name="Askin M."/>
            <person name="Barry K."/>
            <person name="Battaglia E."/>
            <person name="Bayram O."/>
            <person name="Benocci T."/>
            <person name="Braus-Stromeyer S.A."/>
            <person name="Caldana C."/>
            <person name="Canovas D."/>
            <person name="Cerqueira G.C."/>
            <person name="Chen F."/>
            <person name="Chen W."/>
            <person name="Choi C."/>
            <person name="Clum A."/>
            <person name="Dos Santos R.A."/>
            <person name="Damasio A.R."/>
            <person name="Diallinas G."/>
            <person name="Emri T."/>
            <person name="Fekete E."/>
            <person name="Flipphi M."/>
            <person name="Freyberg S."/>
            <person name="Gallo A."/>
            <person name="Gournas C."/>
            <person name="Habgood R."/>
            <person name="Hainaut M."/>
            <person name="Harispe M.L."/>
            <person name="Henrissat B."/>
            <person name="Hilden K.S."/>
            <person name="Hope R."/>
            <person name="Hossain A."/>
            <person name="Karabika E."/>
            <person name="Karaffa L."/>
            <person name="Karanyi Z."/>
            <person name="Krasevec N."/>
            <person name="Kuo A."/>
            <person name="Kusch H."/>
            <person name="LaButti K."/>
            <person name="Lagendijk E.L."/>
            <person name="Lapidus A."/>
            <person name="Levasseur A."/>
            <person name="Lindquist E."/>
            <person name="Lipzen A."/>
            <person name="Logrieco A.F."/>
            <person name="MacCabe A."/>
            <person name="Maekelae M.R."/>
            <person name="Malavazi I."/>
            <person name="Melin P."/>
            <person name="Meyer V."/>
            <person name="Mielnichuk N."/>
            <person name="Miskei M."/>
            <person name="Molnar A.P."/>
            <person name="Mule G."/>
            <person name="Ngan C.Y."/>
            <person name="Orejas M."/>
            <person name="Orosz E."/>
            <person name="Ouedraogo J.P."/>
            <person name="Overkamp K.M."/>
            <person name="Park H.-S."/>
            <person name="Perrone G."/>
            <person name="Piumi F."/>
            <person name="Punt P.J."/>
            <person name="Ram A.F."/>
            <person name="Ramon A."/>
            <person name="Rauscher S."/>
            <person name="Record E."/>
            <person name="Riano-Pachon D.M."/>
            <person name="Robert V."/>
            <person name="Roehrig J."/>
            <person name="Ruller R."/>
            <person name="Salamov A."/>
            <person name="Salih N.S."/>
            <person name="Samson R.A."/>
            <person name="Sandor E."/>
            <person name="Sanguinetti M."/>
            <person name="Schuetze T."/>
            <person name="Sepcic K."/>
            <person name="Shelest E."/>
            <person name="Sherlock G."/>
            <person name="Sophianopoulou V."/>
            <person name="Squina F.M."/>
            <person name="Sun H."/>
            <person name="Susca A."/>
            <person name="Todd R.B."/>
            <person name="Tsang A."/>
            <person name="Unkles S.E."/>
            <person name="van de Wiele N."/>
            <person name="van Rossen-Uffink D."/>
            <person name="Oliveira J.V."/>
            <person name="Vesth T.C."/>
            <person name="Visser J."/>
            <person name="Yu J.-H."/>
            <person name="Zhou M."/>
            <person name="Andersen M.R."/>
            <person name="Archer D.B."/>
            <person name="Baker S.E."/>
            <person name="Benoit I."/>
            <person name="Brakhage A.A."/>
            <person name="Braus G.H."/>
            <person name="Fischer R."/>
            <person name="Frisvad J.C."/>
            <person name="Goldman G.H."/>
            <person name="Houbraken J."/>
            <person name="Oakley B."/>
            <person name="Pocsi I."/>
            <person name="Scazzocchio C."/>
            <person name="Seiboth B."/>
            <person name="vanKuyk P.A."/>
            <person name="Wortman J."/>
            <person name="Dyer P.S."/>
            <person name="Grigoriev I.V."/>
        </authorList>
    </citation>
    <scope>NUCLEOTIDE SEQUENCE [LARGE SCALE GENOMIC DNA]</scope>
    <source>
        <strain evidence="13">DTO 134E9</strain>
    </source>
</reference>
<dbReference type="SUPFAM" id="SSF51445">
    <property type="entry name" value="(Trans)glycosidases"/>
    <property type="match status" value="1"/>
</dbReference>
<name>A0A1L9RX33_ASPWE</name>
<dbReference type="Gene3D" id="3.20.20.80">
    <property type="entry name" value="Glycosidases"/>
    <property type="match status" value="2"/>
</dbReference>
<dbReference type="PANTHER" id="PTHR22762">
    <property type="entry name" value="ALPHA-GLUCOSIDASE"/>
    <property type="match status" value="1"/>
</dbReference>
<comment type="catalytic activity">
    <reaction evidence="1">
        <text>Hydrolysis of terminal, non-reducing (1-&gt;4)-linked alpha-D-glucose residues with release of alpha-D-glucose.</text>
        <dbReference type="EC" id="3.2.1.20"/>
    </reaction>
</comment>
<sequence length="945" mass="104384">MTAFHWQTVLGLTSVFCAATAQAQTQTPTPSLSSAQPQFTVPEAAGEAPAVLPNIKDPQAVDAQSVCPGYIAKDVHKSGSGLTASLALAGPACNVYGTDITALNLTVEYQTADRLHVEIVPTYLGKSNMTQYILPASIVSKPTQQANGSSDLDFSWTNNPSFAFNVTRKSTGDVLFSTEGKKLVFENQFIEFSSVLPENYNLYGLGETINSLRVPNNFTKTFYAADALDAVDLNLYGSHPFYLETRYFEQSADGKLSLVTNNETETSPTGKYTSYSHGVYFRNAHGQDVLMRPNNITWRSIGGSIDLYFFSGPSQPEVTTQYLNVVGLPVMQQFWTLGFHQCRWGYKNWTQMQEVVDNHAKFGIPLETIWNDIDYMNRYRDFELDPVNFNLADATAFLKRLHDSGRHYVPIIDSAIYIPNPSNPDDAYAVFERGNATGSFLKNPDGSLYIGDVWPGYTVFPDWVAPGTEQWWIEEFVEFHKQFSFDGAWIDMSEISSFCTGSCGSKNLTLQPVHPPFALPGEPKAQVVMYPEGFSITNTTEAASASAVISSSMSAYPTASTSTSYLRTTPTPGVRDVNYPPYTINNIQGALGRNAISPNATHADGTLEYELHNVWGHSILKATYKALSAVFPKARPFIIGRSTFAGSGAVAGHWGGDNFSLWSYMFYSIPQALQMQLLGIPMFGVDTCGFAGNTDMELCSRWMQLSAFFPFYRNHNILAAIPQEAYNWAGVIDASKTAMAVRYQLLNYMYTLFYRAHEQGHTVMRALAWEFPNDPTLAAADRQFMLGSSILVTPVLEPNVSTVKGVFPGLIEGTEKWYDWFNNTAVPVPSEKNTTITAPLGHIPVYATGELYLDDGVSVAPTETLMINFAVSNSTLKAAIKQGGWVDQNTLRNVTIWGVEKHADVKFNGKKISPRNVQFDKKKSTLIVSGLNATAWTGSSWILEW</sequence>
<dbReference type="PROSITE" id="PS00707">
    <property type="entry name" value="GLYCOSYL_HYDROL_F31_2"/>
    <property type="match status" value="1"/>
</dbReference>
<dbReference type="Gene3D" id="2.60.40.1760">
    <property type="entry name" value="glycosyl hydrolase (family 31)"/>
    <property type="match status" value="1"/>
</dbReference>
<dbReference type="GO" id="GO:0004558">
    <property type="term" value="F:alpha-1,4-glucosidase activity"/>
    <property type="evidence" value="ECO:0007669"/>
    <property type="project" value="UniProtKB-EC"/>
</dbReference>
<evidence type="ECO:0000256" key="8">
    <source>
        <dbReference type="RuleBase" id="RU361185"/>
    </source>
</evidence>
<evidence type="ECO:0000256" key="4">
    <source>
        <dbReference type="ARBA" id="ARBA00022729"/>
    </source>
</evidence>